<protein>
    <submittedName>
        <fullName evidence="2">Uncharacterized protein</fullName>
    </submittedName>
</protein>
<organism evidence="2 3">
    <name type="scientific">Thioflexithrix psekupsensis</name>
    <dbReference type="NCBI Taxonomy" id="1570016"/>
    <lineage>
        <taxon>Bacteria</taxon>
        <taxon>Pseudomonadati</taxon>
        <taxon>Pseudomonadota</taxon>
        <taxon>Gammaproteobacteria</taxon>
        <taxon>Thiotrichales</taxon>
        <taxon>Thioflexithrix</taxon>
    </lineage>
</organism>
<reference evidence="2 3" key="1">
    <citation type="submission" date="2016-12" db="EMBL/GenBank/DDBJ databases">
        <title>Thioflexothrix psekupsii D3 genome sequencing and assembly.</title>
        <authorList>
            <person name="Fomenkov A."/>
            <person name="Vincze T."/>
            <person name="Grabovich M."/>
            <person name="Anton B.P."/>
            <person name="Dubinina G."/>
            <person name="Orlova M."/>
            <person name="Belousova E."/>
            <person name="Roberts R.J."/>
        </authorList>
    </citation>
    <scope>NUCLEOTIDE SEQUENCE [LARGE SCALE GENOMIC DNA]</scope>
    <source>
        <strain evidence="2">D3</strain>
    </source>
</reference>
<dbReference type="AlphaFoldDB" id="A0A251XAC8"/>
<gene>
    <name evidence="2" type="ORF">TPSD3_01695</name>
</gene>
<dbReference type="Proteomes" id="UP000194798">
    <property type="component" value="Unassembled WGS sequence"/>
</dbReference>
<evidence type="ECO:0000313" key="2">
    <source>
        <dbReference type="EMBL" id="OUD15268.1"/>
    </source>
</evidence>
<evidence type="ECO:0000313" key="3">
    <source>
        <dbReference type="Proteomes" id="UP000194798"/>
    </source>
</evidence>
<accession>A0A251XAC8</accession>
<dbReference type="EMBL" id="MSLT01000006">
    <property type="protein sequence ID" value="OUD15268.1"/>
    <property type="molecule type" value="Genomic_DNA"/>
</dbReference>
<feature type="transmembrane region" description="Helical" evidence="1">
    <location>
        <begin position="56"/>
        <end position="84"/>
    </location>
</feature>
<keyword evidence="1" id="KW-1133">Transmembrane helix</keyword>
<keyword evidence="3" id="KW-1185">Reference proteome</keyword>
<keyword evidence="1" id="KW-0812">Transmembrane</keyword>
<comment type="caution">
    <text evidence="2">The sequence shown here is derived from an EMBL/GenBank/DDBJ whole genome shotgun (WGS) entry which is preliminary data.</text>
</comment>
<sequence length="87" mass="9860">MLKTTFFLKKPLSQLQGFIVTLFISGILITGLWSFWQAPADLNSYAWWEYFGSYSLILMVMALLFTAPFTTSKNVLISGFLGAIPKR</sequence>
<keyword evidence="1" id="KW-0472">Membrane</keyword>
<proteinExistence type="predicted"/>
<name>A0A251XAC8_9GAMM</name>
<feature type="transmembrane region" description="Helical" evidence="1">
    <location>
        <begin position="12"/>
        <end position="36"/>
    </location>
</feature>
<evidence type="ECO:0000256" key="1">
    <source>
        <dbReference type="SAM" id="Phobius"/>
    </source>
</evidence>
<dbReference type="RefSeq" id="WP_086486861.1">
    <property type="nucleotide sequence ID" value="NZ_MSLT01000006.1"/>
</dbReference>